<evidence type="ECO:0000313" key="2">
    <source>
        <dbReference type="EMBL" id="NQE32986.1"/>
    </source>
</evidence>
<proteinExistence type="predicted"/>
<feature type="transmembrane region" description="Helical" evidence="1">
    <location>
        <begin position="69"/>
        <end position="89"/>
    </location>
</feature>
<gene>
    <name evidence="2" type="ORF">E5S67_00703</name>
</gene>
<comment type="caution">
    <text evidence="2">The sequence shown here is derived from an EMBL/GenBank/DDBJ whole genome shotgun (WGS) entry which is preliminary data.</text>
</comment>
<dbReference type="EMBL" id="SRRZ01000008">
    <property type="protein sequence ID" value="NQE32986.1"/>
    <property type="molecule type" value="Genomic_DNA"/>
</dbReference>
<dbReference type="RefSeq" id="WP_172185548.1">
    <property type="nucleotide sequence ID" value="NZ_CAWPPK010000296.1"/>
</dbReference>
<keyword evidence="3" id="KW-1185">Reference proteome</keyword>
<reference evidence="2 3" key="1">
    <citation type="journal article" date="2020" name="Sci. Rep.">
        <title>A novel cyanobacterial geosmin producer, revising GeoA distribution and dispersion patterns in Bacteria.</title>
        <authorList>
            <person name="Churro C."/>
            <person name="Semedo-Aguiar A.P."/>
            <person name="Silva A.D."/>
            <person name="Pereira-Leal J.B."/>
            <person name="Leite R.B."/>
        </authorList>
    </citation>
    <scope>NUCLEOTIDE SEQUENCE [LARGE SCALE GENOMIC DNA]</scope>
    <source>
        <strain evidence="2 3">IPMA8</strain>
    </source>
</reference>
<evidence type="ECO:0008006" key="4">
    <source>
        <dbReference type="Google" id="ProtNLM"/>
    </source>
</evidence>
<organism evidence="2 3">
    <name type="scientific">Microcoleus asticus IPMA8</name>
    <dbReference type="NCBI Taxonomy" id="2563858"/>
    <lineage>
        <taxon>Bacteria</taxon>
        <taxon>Bacillati</taxon>
        <taxon>Cyanobacteriota</taxon>
        <taxon>Cyanophyceae</taxon>
        <taxon>Oscillatoriophycideae</taxon>
        <taxon>Oscillatoriales</taxon>
        <taxon>Microcoleaceae</taxon>
        <taxon>Microcoleus</taxon>
        <taxon>Microcoleus asticus</taxon>
    </lineage>
</organism>
<protein>
    <recommendedName>
        <fullName evidence="4">DUF3859 domain-containing protein</fullName>
    </recommendedName>
</protein>
<keyword evidence="1" id="KW-0472">Membrane</keyword>
<accession>A0ABX2CRI5</accession>
<sequence length="207" mass="23483">MENRLTQTQLKQIVAEVERLSNIRQSELDSEEVKEILQELNLPPELLNEALIQLQRREALAQQQRRNRWIAGGLAAAAAGAIAITGFYIQQNRQAIDRVSIQENRITSVQDDGGNLTVISRQNNPEIFYRTTLKDAPIGKKLSLSCDWIDPSGQVVKQNRYQTREIDKPIWNTQCRYQIGTAAATGNWQVKMFVESRAIGSTSFEVK</sequence>
<evidence type="ECO:0000256" key="1">
    <source>
        <dbReference type="SAM" id="Phobius"/>
    </source>
</evidence>
<keyword evidence="1" id="KW-1133">Transmembrane helix</keyword>
<evidence type="ECO:0000313" key="3">
    <source>
        <dbReference type="Proteomes" id="UP000702425"/>
    </source>
</evidence>
<dbReference type="Proteomes" id="UP000702425">
    <property type="component" value="Unassembled WGS sequence"/>
</dbReference>
<keyword evidence="1" id="KW-0812">Transmembrane</keyword>
<name>A0ABX2CRI5_9CYAN</name>